<feature type="compositionally biased region" description="Low complexity" evidence="1">
    <location>
        <begin position="28"/>
        <end position="67"/>
    </location>
</feature>
<feature type="region of interest" description="Disordered" evidence="1">
    <location>
        <begin position="18"/>
        <end position="69"/>
    </location>
</feature>
<proteinExistence type="predicted"/>
<name>A0A832MNE7_UNCEI</name>
<gene>
    <name evidence="2" type="ORF">ENR23_14715</name>
</gene>
<protein>
    <submittedName>
        <fullName evidence="2">Uncharacterized protein</fullName>
    </submittedName>
</protein>
<reference evidence="2" key="1">
    <citation type="journal article" date="2020" name="mSystems">
        <title>Genome- and Community-Level Interaction Insights into Carbon Utilization and Element Cycling Functions of Hydrothermarchaeota in Hydrothermal Sediment.</title>
        <authorList>
            <person name="Zhou Z."/>
            <person name="Liu Y."/>
            <person name="Xu W."/>
            <person name="Pan J."/>
            <person name="Luo Z.H."/>
            <person name="Li M."/>
        </authorList>
    </citation>
    <scope>NUCLEOTIDE SEQUENCE [LARGE SCALE GENOMIC DNA]</scope>
    <source>
        <strain evidence="2">SpSt-381</strain>
    </source>
</reference>
<comment type="caution">
    <text evidence="2">The sequence shown here is derived from an EMBL/GenBank/DDBJ whole genome shotgun (WGS) entry which is preliminary data.</text>
</comment>
<evidence type="ECO:0000313" key="2">
    <source>
        <dbReference type="EMBL" id="HGZ44631.1"/>
    </source>
</evidence>
<accession>A0A832MNE7</accession>
<sequence>MNLPPKVALVKANDYAASDTAPVPAPAGPGHDAGAAPAPTVGRRPSARRSSGPRPARGAASRADPAGQIAWTTGSTRGLMRIWVNEVVNDFFAALERQLRGDGRPRARRARGAAPRRSRHRKPPAK</sequence>
<evidence type="ECO:0000256" key="1">
    <source>
        <dbReference type="SAM" id="MobiDB-lite"/>
    </source>
</evidence>
<feature type="region of interest" description="Disordered" evidence="1">
    <location>
        <begin position="97"/>
        <end position="126"/>
    </location>
</feature>
<organism evidence="2">
    <name type="scientific">Eiseniibacteriota bacterium</name>
    <dbReference type="NCBI Taxonomy" id="2212470"/>
    <lineage>
        <taxon>Bacteria</taxon>
        <taxon>Candidatus Eiseniibacteriota</taxon>
    </lineage>
</organism>
<dbReference type="EMBL" id="DSQF01000030">
    <property type="protein sequence ID" value="HGZ44631.1"/>
    <property type="molecule type" value="Genomic_DNA"/>
</dbReference>
<feature type="compositionally biased region" description="Basic residues" evidence="1">
    <location>
        <begin position="106"/>
        <end position="126"/>
    </location>
</feature>
<dbReference type="AlphaFoldDB" id="A0A832MNE7"/>